<dbReference type="InterPro" id="IPR036397">
    <property type="entry name" value="RNaseH_sf"/>
</dbReference>
<sequence length="266" mass="31175">MICIFDCETIPDIELIRKNLEVSGLDDLQAIEKAQELYAEAHNGNTFLPLPYHRVVALSAVIADDFGNFIKVGDFGHNSEDEAKIIRHFFDFIEEKNPRLVSFNGRGFDMPMLLIRAMRYNFSFPAWFDQNNPQLNKTKWENYRQRYAEEFHTDLLDSLGGFGAVRNLKLDLLCTMAGIPGKYDVSGDQVTQLYYEGKLEQIREYCQSDVLNTYWLWLKYELLRGKLTREDYARFLLSMKEKMPQEQGYYLPFAEAIEKELERLEI</sequence>
<evidence type="ECO:0000259" key="1">
    <source>
        <dbReference type="Pfam" id="PF10108"/>
    </source>
</evidence>
<evidence type="ECO:0000313" key="2">
    <source>
        <dbReference type="EMBL" id="ADV46930.1"/>
    </source>
</evidence>
<dbReference type="EMBL" id="CP002452">
    <property type="protein sequence ID" value="ADV46930.1"/>
    <property type="molecule type" value="Genomic_DNA"/>
</dbReference>
<dbReference type="Gene3D" id="3.30.420.10">
    <property type="entry name" value="Ribonuclease H-like superfamily/Ribonuclease H"/>
    <property type="match status" value="1"/>
</dbReference>
<dbReference type="GO" id="GO:0004527">
    <property type="term" value="F:exonuclease activity"/>
    <property type="evidence" value="ECO:0007669"/>
    <property type="project" value="UniProtKB-KW"/>
</dbReference>
<dbReference type="Pfam" id="PF10108">
    <property type="entry name" value="DNA_pol_B_exo2"/>
    <property type="match status" value="1"/>
</dbReference>
<feature type="domain" description="Predicted 3'-5' exonuclease PolB-like" evidence="1">
    <location>
        <begin position="46"/>
        <end position="246"/>
    </location>
</feature>
<dbReference type="KEGG" id="nsa:Nitsa_1684"/>
<dbReference type="eggNOG" id="COG3298">
    <property type="taxonomic scope" value="Bacteria"/>
</dbReference>
<proteinExistence type="predicted"/>
<keyword evidence="2" id="KW-0378">Hydrolase</keyword>
<keyword evidence="2" id="KW-0269">Exonuclease</keyword>
<accession>E6X168</accession>
<reference evidence="3" key="2">
    <citation type="submission" date="2011-01" db="EMBL/GenBank/DDBJ databases">
        <title>The complete genome of Nitratifractor salsuginis DSM 16511.</title>
        <authorList>
            <consortium name="US DOE Joint Genome Institute (JGI-PGF)"/>
            <person name="Lucas S."/>
            <person name="Copeland A."/>
            <person name="Lapidus A."/>
            <person name="Bruce D."/>
            <person name="Goodwin L."/>
            <person name="Pitluck S."/>
            <person name="Kyrpides N."/>
            <person name="Mavromatis K."/>
            <person name="Ivanova N."/>
            <person name="Mikhailova N."/>
            <person name="Zeytun A."/>
            <person name="Detter J.C."/>
            <person name="Tapia R."/>
            <person name="Han C."/>
            <person name="Land M."/>
            <person name="Hauser L."/>
            <person name="Markowitz V."/>
            <person name="Cheng J.-F."/>
            <person name="Hugenholtz P."/>
            <person name="Woyke T."/>
            <person name="Wu D."/>
            <person name="Tindall B."/>
            <person name="Schuetze A."/>
            <person name="Brambilla E."/>
            <person name="Klenk H.-P."/>
            <person name="Eisen J.A."/>
        </authorList>
    </citation>
    <scope>NUCLEOTIDE SEQUENCE [LARGE SCALE GENOMIC DNA]</scope>
    <source>
        <strain evidence="3">DSM 16511 / JCM 12458 / E9I37-1</strain>
    </source>
</reference>
<dbReference type="RefSeq" id="WP_013554616.1">
    <property type="nucleotide sequence ID" value="NC_014935.1"/>
</dbReference>
<dbReference type="Proteomes" id="UP000008633">
    <property type="component" value="Chromosome"/>
</dbReference>
<protein>
    <submittedName>
        <fullName evidence="2">3'-5' exonuclease, PolB</fullName>
    </submittedName>
</protein>
<keyword evidence="2" id="KW-0540">Nuclease</keyword>
<dbReference type="OrthoDB" id="13288at2"/>
<dbReference type="SUPFAM" id="SSF53098">
    <property type="entry name" value="Ribonuclease H-like"/>
    <property type="match status" value="1"/>
</dbReference>
<dbReference type="AlphaFoldDB" id="E6X168"/>
<dbReference type="InterPro" id="IPR012337">
    <property type="entry name" value="RNaseH-like_sf"/>
</dbReference>
<dbReference type="GO" id="GO:0003676">
    <property type="term" value="F:nucleic acid binding"/>
    <property type="evidence" value="ECO:0007669"/>
    <property type="project" value="InterPro"/>
</dbReference>
<organism evidence="2 3">
    <name type="scientific">Nitratifractor salsuginis (strain DSM 16511 / JCM 12458 / E9I37-1)</name>
    <dbReference type="NCBI Taxonomy" id="749222"/>
    <lineage>
        <taxon>Bacteria</taxon>
        <taxon>Pseudomonadati</taxon>
        <taxon>Campylobacterota</taxon>
        <taxon>Epsilonproteobacteria</taxon>
        <taxon>Campylobacterales</taxon>
        <taxon>Sulfurovaceae</taxon>
        <taxon>Nitratifractor</taxon>
    </lineage>
</organism>
<dbReference type="InterPro" id="IPR019288">
    <property type="entry name" value="3'-5'_exonuclease_PolB-like"/>
</dbReference>
<gene>
    <name evidence="2" type="ordered locus">Nitsa_1684</name>
</gene>
<dbReference type="CDD" id="cd05782">
    <property type="entry name" value="DNA_polB_like1_exo"/>
    <property type="match status" value="1"/>
</dbReference>
<dbReference type="HOGENOM" id="CLU_069554_0_0_7"/>
<keyword evidence="3" id="KW-1185">Reference proteome</keyword>
<evidence type="ECO:0000313" key="3">
    <source>
        <dbReference type="Proteomes" id="UP000008633"/>
    </source>
</evidence>
<reference evidence="2 3" key="1">
    <citation type="journal article" date="2011" name="Stand. Genomic Sci.">
        <title>Complete genome sequence of Nitratifractor salsuginis type strain (E9I37-1).</title>
        <authorList>
            <person name="Anderson I."/>
            <person name="Sikorski J."/>
            <person name="Zeytun A."/>
            <person name="Nolan M."/>
            <person name="Lapidus A."/>
            <person name="Lucas S."/>
            <person name="Hammon N."/>
            <person name="Deshpande S."/>
            <person name="Cheng J.F."/>
            <person name="Tapia R."/>
            <person name="Han C."/>
            <person name="Goodwin L."/>
            <person name="Pitluck S."/>
            <person name="Liolios K."/>
            <person name="Pagani I."/>
            <person name="Ivanova N."/>
            <person name="Huntemann M."/>
            <person name="Mavromatis K."/>
            <person name="Ovchinikova G."/>
            <person name="Pati A."/>
            <person name="Chen A."/>
            <person name="Palaniappan K."/>
            <person name="Land M."/>
            <person name="Hauser L."/>
            <person name="Brambilla E.M."/>
            <person name="Ngatchou-Djao O.D."/>
            <person name="Rohde M."/>
            <person name="Tindall B.J."/>
            <person name="Goker M."/>
            <person name="Detter J.C."/>
            <person name="Woyke T."/>
            <person name="Bristow J."/>
            <person name="Eisen J.A."/>
            <person name="Markowitz V."/>
            <person name="Hugenholtz P."/>
            <person name="Klenk H.P."/>
            <person name="Kyrpides N.C."/>
        </authorList>
    </citation>
    <scope>NUCLEOTIDE SEQUENCE [LARGE SCALE GENOMIC DNA]</scope>
    <source>
        <strain evidence="3">DSM 16511 / JCM 12458 / E9I37-1</strain>
    </source>
</reference>
<dbReference type="STRING" id="749222.Nitsa_1684"/>
<name>E6X168_NITSE</name>